<evidence type="ECO:0000256" key="2">
    <source>
        <dbReference type="ARBA" id="ARBA00022630"/>
    </source>
</evidence>
<evidence type="ECO:0000256" key="3">
    <source>
        <dbReference type="ARBA" id="ARBA00022827"/>
    </source>
</evidence>
<sequence length="550" mass="59441">MTETKVPVLIVGGGIVGLSAALFLAHHGIQSLLVERHSGTSIHPRARSVNARTMELYRSLGADVAVRAAGSDLAASKGIYMGASLREVIEPKPRKGSSGKFPGSGLLASISPVTGAWGTQDVIEPVLLATARERGVDARFFTECVDVRQDENSITATLRDRESGATSTVCAEYLVAADGAGSPIRNRLGATTSGRGTMGHLLNILFHADLHDLVSQREFSLCIIDRPEVFGLFTSINNKDRWVFHLAYDPSKGEKAEDFTPEQCRELLRIALGFPDIEIEIKSILPWEPSVRVADQFQHGRIFLAGDAAHQMPPWAGQGANSGVADVHNLAWKLAAVLKGHASSELLSTYDVERHPVGRAAAEISASAADERGIISRKITPAIIVSVIKRIFIISGHGYTYSSQAIVPENTFPLGGITWRALSIASLALGLDGRPGSRAPHVWIEHQGKRISTLDLFGRDFVLLAGSDGQSWCEAAMKASTALDIEMRFYTAGPTGKVIDHRYELQTAAGISAQGALLVRPDGFVAWRERRLPPDSQQKLEQVMKQVLSR</sequence>
<dbReference type="Pfam" id="PF01494">
    <property type="entry name" value="FAD_binding_3"/>
    <property type="match status" value="1"/>
</dbReference>
<feature type="transmembrane region" description="Helical" evidence="5">
    <location>
        <begin position="6"/>
        <end position="25"/>
    </location>
</feature>
<dbReference type="Proteomes" id="UP000256645">
    <property type="component" value="Unassembled WGS sequence"/>
</dbReference>
<comment type="caution">
    <text evidence="7">The sequence shown here is derived from an EMBL/GenBank/DDBJ whole genome shotgun (WGS) entry which is preliminary data.</text>
</comment>
<keyword evidence="8" id="KW-1185">Reference proteome</keyword>
<keyword evidence="2" id="KW-0285">Flavoprotein</keyword>
<name>A0A3D8RMU5_9HELO</name>
<dbReference type="Pfam" id="PF21274">
    <property type="entry name" value="Rng_hyd_C"/>
    <property type="match status" value="1"/>
</dbReference>
<dbReference type="EMBL" id="PDLM01000006">
    <property type="protein sequence ID" value="RDW75363.1"/>
    <property type="molecule type" value="Genomic_DNA"/>
</dbReference>
<evidence type="ECO:0000256" key="5">
    <source>
        <dbReference type="SAM" id="Phobius"/>
    </source>
</evidence>
<reference evidence="7 8" key="1">
    <citation type="journal article" date="2018" name="IMA Fungus">
        <title>IMA Genome-F 9: Draft genome sequence of Annulohypoxylon stygium, Aspergillus mulundensis, Berkeleyomyces basicola (syn. Thielaviopsis basicola), Ceratocystis smalleyi, two Cercospora beticola strains, Coleophoma cylindrospora, Fusarium fracticaudum, Phialophora cf. hyalina, and Morchella septimelata.</title>
        <authorList>
            <person name="Wingfield B.D."/>
            <person name="Bills G.F."/>
            <person name="Dong Y."/>
            <person name="Huang W."/>
            <person name="Nel W.J."/>
            <person name="Swalarsk-Parry B.S."/>
            <person name="Vaghefi N."/>
            <person name="Wilken P.M."/>
            <person name="An Z."/>
            <person name="de Beer Z.W."/>
            <person name="De Vos L."/>
            <person name="Chen L."/>
            <person name="Duong T.A."/>
            <person name="Gao Y."/>
            <person name="Hammerbacher A."/>
            <person name="Kikkert J.R."/>
            <person name="Li Y."/>
            <person name="Li H."/>
            <person name="Li K."/>
            <person name="Li Q."/>
            <person name="Liu X."/>
            <person name="Ma X."/>
            <person name="Naidoo K."/>
            <person name="Pethybridge S.J."/>
            <person name="Sun J."/>
            <person name="Steenkamp E.T."/>
            <person name="van der Nest M.A."/>
            <person name="van Wyk S."/>
            <person name="Wingfield M.J."/>
            <person name="Xiong C."/>
            <person name="Yue Q."/>
            <person name="Zhang X."/>
        </authorList>
    </citation>
    <scope>NUCLEOTIDE SEQUENCE [LARGE SCALE GENOMIC DNA]</scope>
    <source>
        <strain evidence="7 8">BP6252</strain>
    </source>
</reference>
<dbReference type="STRING" id="1849047.A0A3D8RMU5"/>
<keyword evidence="4" id="KW-0560">Oxidoreductase</keyword>
<dbReference type="GO" id="GO:0071949">
    <property type="term" value="F:FAD binding"/>
    <property type="evidence" value="ECO:0007669"/>
    <property type="project" value="InterPro"/>
</dbReference>
<keyword evidence="5" id="KW-0812">Transmembrane</keyword>
<gene>
    <name evidence="7" type="ORF">BP6252_06505</name>
</gene>
<dbReference type="Gene3D" id="3.40.30.120">
    <property type="match status" value="1"/>
</dbReference>
<keyword evidence="5" id="KW-1133">Transmembrane helix</keyword>
<evidence type="ECO:0000256" key="4">
    <source>
        <dbReference type="ARBA" id="ARBA00023002"/>
    </source>
</evidence>
<dbReference type="SUPFAM" id="SSF51905">
    <property type="entry name" value="FAD/NAD(P)-binding domain"/>
    <property type="match status" value="1"/>
</dbReference>
<protein>
    <recommendedName>
        <fullName evidence="6">FAD-binding domain-containing protein</fullName>
    </recommendedName>
</protein>
<organism evidence="7 8">
    <name type="scientific">Coleophoma cylindrospora</name>
    <dbReference type="NCBI Taxonomy" id="1849047"/>
    <lineage>
        <taxon>Eukaryota</taxon>
        <taxon>Fungi</taxon>
        <taxon>Dikarya</taxon>
        <taxon>Ascomycota</taxon>
        <taxon>Pezizomycotina</taxon>
        <taxon>Leotiomycetes</taxon>
        <taxon>Helotiales</taxon>
        <taxon>Dermateaceae</taxon>
        <taxon>Coleophoma</taxon>
    </lineage>
</organism>
<dbReference type="PRINTS" id="PR00420">
    <property type="entry name" value="RNGMNOXGNASE"/>
</dbReference>
<dbReference type="Gene3D" id="3.50.50.60">
    <property type="entry name" value="FAD/NAD(P)-binding domain"/>
    <property type="match status" value="1"/>
</dbReference>
<keyword evidence="3" id="KW-0274">FAD</keyword>
<dbReference type="InterPro" id="IPR036188">
    <property type="entry name" value="FAD/NAD-bd_sf"/>
</dbReference>
<dbReference type="OrthoDB" id="2690153at2759"/>
<evidence type="ECO:0000259" key="6">
    <source>
        <dbReference type="Pfam" id="PF01494"/>
    </source>
</evidence>
<accession>A0A3D8RMU5</accession>
<evidence type="ECO:0000313" key="7">
    <source>
        <dbReference type="EMBL" id="RDW75363.1"/>
    </source>
</evidence>
<dbReference type="Gene3D" id="3.30.9.10">
    <property type="entry name" value="D-Amino Acid Oxidase, subunit A, domain 2"/>
    <property type="match status" value="1"/>
</dbReference>
<dbReference type="InterPro" id="IPR050641">
    <property type="entry name" value="RIFMO-like"/>
</dbReference>
<dbReference type="PANTHER" id="PTHR43004:SF19">
    <property type="entry name" value="BINDING MONOOXYGENASE, PUTATIVE (JCVI)-RELATED"/>
    <property type="match status" value="1"/>
</dbReference>
<proteinExistence type="predicted"/>
<comment type="cofactor">
    <cofactor evidence="1">
        <name>FAD</name>
        <dbReference type="ChEBI" id="CHEBI:57692"/>
    </cofactor>
</comment>
<keyword evidence="5" id="KW-0472">Membrane</keyword>
<dbReference type="InterPro" id="IPR002938">
    <property type="entry name" value="FAD-bd"/>
</dbReference>
<evidence type="ECO:0000256" key="1">
    <source>
        <dbReference type="ARBA" id="ARBA00001974"/>
    </source>
</evidence>
<dbReference type="GO" id="GO:0016709">
    <property type="term" value="F:oxidoreductase activity, acting on paired donors, with incorporation or reduction of molecular oxygen, NAD(P)H as one donor, and incorporation of one atom of oxygen"/>
    <property type="evidence" value="ECO:0007669"/>
    <property type="project" value="UniProtKB-ARBA"/>
</dbReference>
<dbReference type="AlphaFoldDB" id="A0A3D8RMU5"/>
<dbReference type="PANTHER" id="PTHR43004">
    <property type="entry name" value="TRK SYSTEM POTASSIUM UPTAKE PROTEIN"/>
    <property type="match status" value="1"/>
</dbReference>
<feature type="domain" description="FAD-binding" evidence="6">
    <location>
        <begin position="5"/>
        <end position="363"/>
    </location>
</feature>
<evidence type="ECO:0000313" key="8">
    <source>
        <dbReference type="Proteomes" id="UP000256645"/>
    </source>
</evidence>